<feature type="transmembrane region" description="Helical" evidence="1">
    <location>
        <begin position="38"/>
        <end position="61"/>
    </location>
</feature>
<dbReference type="EMBL" id="LNYA01000023">
    <property type="protein sequence ID" value="KTC98223.1"/>
    <property type="molecule type" value="Genomic_DNA"/>
</dbReference>
<evidence type="ECO:0000313" key="2">
    <source>
        <dbReference type="EMBL" id="KTC98223.1"/>
    </source>
</evidence>
<reference evidence="2 3" key="1">
    <citation type="submission" date="2015-11" db="EMBL/GenBank/DDBJ databases">
        <title>Genomic analysis of 38 Legionella species identifies large and diverse effector repertoires.</title>
        <authorList>
            <person name="Burstein D."/>
            <person name="Amaro F."/>
            <person name="Zusman T."/>
            <person name="Lifshitz Z."/>
            <person name="Cohen O."/>
            <person name="Gilbert J.A."/>
            <person name="Pupko T."/>
            <person name="Shuman H.A."/>
            <person name="Segal G."/>
        </authorList>
    </citation>
    <scope>NUCLEOTIDE SEQUENCE [LARGE SCALE GENOMIC DNA]</scope>
    <source>
        <strain evidence="2 3">SE-32A-C8</strain>
    </source>
</reference>
<dbReference type="Proteomes" id="UP000054773">
    <property type="component" value="Unassembled WGS sequence"/>
</dbReference>
<gene>
    <name evidence="2" type="primary">lvhB_14</name>
    <name evidence="2" type="ORF">Lery_1277</name>
</gene>
<keyword evidence="1" id="KW-0472">Membrane</keyword>
<dbReference type="AlphaFoldDB" id="A0A0W0TRL5"/>
<dbReference type="OrthoDB" id="5646795at2"/>
<keyword evidence="1" id="KW-0812">Transmembrane</keyword>
<dbReference type="STRING" id="448.Lery_1277"/>
<protein>
    <submittedName>
        <fullName evidence="2">Vir protein</fullName>
    </submittedName>
</protein>
<dbReference type="InterPro" id="IPR007039">
    <property type="entry name" value="TrbC/VirB2"/>
</dbReference>
<organism evidence="2 3">
    <name type="scientific">Legionella erythra</name>
    <dbReference type="NCBI Taxonomy" id="448"/>
    <lineage>
        <taxon>Bacteria</taxon>
        <taxon>Pseudomonadati</taxon>
        <taxon>Pseudomonadota</taxon>
        <taxon>Gammaproteobacteria</taxon>
        <taxon>Legionellales</taxon>
        <taxon>Legionellaceae</taxon>
        <taxon>Legionella</taxon>
    </lineage>
</organism>
<name>A0A0W0TRL5_LEGER</name>
<comment type="caution">
    <text evidence="2">The sequence shown here is derived from an EMBL/GenBank/DDBJ whole genome shotgun (WGS) entry which is preliminary data.</text>
</comment>
<feature type="transmembrane region" description="Helical" evidence="1">
    <location>
        <begin position="73"/>
        <end position="93"/>
    </location>
</feature>
<accession>A0A0W0TRL5</accession>
<proteinExistence type="predicted"/>
<sequence>MHRLGKKIARLHQHLLWGLVLAPTTSFATDLESVLDGGIRFFQGSIARLIGILVIIGCGYLCLEKQKFPKERFVIILVGLGIIFGGTTIYGQLAS</sequence>
<keyword evidence="1" id="KW-1133">Transmembrane helix</keyword>
<dbReference type="PATRIC" id="fig|448.7.peg.1337"/>
<evidence type="ECO:0000313" key="3">
    <source>
        <dbReference type="Proteomes" id="UP000054773"/>
    </source>
</evidence>
<evidence type="ECO:0000256" key="1">
    <source>
        <dbReference type="SAM" id="Phobius"/>
    </source>
</evidence>
<keyword evidence="3" id="KW-1185">Reference proteome</keyword>
<dbReference type="RefSeq" id="WP_058526418.1">
    <property type="nucleotide sequence ID" value="NZ_CAAAHY010000039.1"/>
</dbReference>
<dbReference type="Pfam" id="PF04956">
    <property type="entry name" value="TrbC"/>
    <property type="match status" value="1"/>
</dbReference>